<feature type="domain" description="DUF5077" evidence="1">
    <location>
        <begin position="34"/>
        <end position="151"/>
    </location>
</feature>
<sequence>MQVKRVVLLFSSLLIIIYQSLGQTKPIPENIVKIPIGGNSWQTGTTSGKDNLISKAGIKQWDDPKKGFKTFVRLEKVGTLTIWLDAKINEPSALQVTVAGETKTVNLKAQHKKMVYLGDWVIRDTGYTVINIHGRPVNLSNIEYLGIHGTAVNDRVHFVKNDEGNFFYWGRRGPSTHLNYQLPEKDIMYYYNEVTVPEGNDLIGSYFMANGFSGGYFGMQVNSKSERRILFSVWSPFQTDDPKTIPPDHQIKLLKKGERVHTGEFGNEGAGGQSYYKFNWIAGNTYRFLLKGEPVANNYTNYTAWFYAPEVAEWKLIASFSRPQTSSWLKGFHSFLENFSPEEGIFERKVYFGNQWVIDKEGRWYEVKRAKFSADNTARVGYRMDYSGGSEHDKFFLDNFGFFSHYTPIGAQFSRSTNGGKPTIDFNKLP</sequence>
<dbReference type="Proteomes" id="UP001589774">
    <property type="component" value="Unassembled WGS sequence"/>
</dbReference>
<dbReference type="InterPro" id="IPR031712">
    <property type="entry name" value="DUF5077"/>
</dbReference>
<organism evidence="2 3">
    <name type="scientific">Olivibacter oleidegradans</name>
    <dbReference type="NCBI Taxonomy" id="760123"/>
    <lineage>
        <taxon>Bacteria</taxon>
        <taxon>Pseudomonadati</taxon>
        <taxon>Bacteroidota</taxon>
        <taxon>Sphingobacteriia</taxon>
        <taxon>Sphingobacteriales</taxon>
        <taxon>Sphingobacteriaceae</taxon>
        <taxon>Olivibacter</taxon>
    </lineage>
</organism>
<evidence type="ECO:0000313" key="2">
    <source>
        <dbReference type="EMBL" id="MFC0321510.1"/>
    </source>
</evidence>
<dbReference type="Pfam" id="PF16871">
    <property type="entry name" value="DUF5077"/>
    <property type="match status" value="1"/>
</dbReference>
<comment type="caution">
    <text evidence="2">The sequence shown here is derived from an EMBL/GenBank/DDBJ whole genome shotgun (WGS) entry which is preliminary data.</text>
</comment>
<proteinExistence type="predicted"/>
<keyword evidence="3" id="KW-1185">Reference proteome</keyword>
<gene>
    <name evidence="2" type="ORF">ACFFI0_24545</name>
</gene>
<dbReference type="RefSeq" id="WP_130856868.1">
    <property type="nucleotide sequence ID" value="NZ_JBHLWO010000007.1"/>
</dbReference>
<evidence type="ECO:0000259" key="1">
    <source>
        <dbReference type="Pfam" id="PF16871"/>
    </source>
</evidence>
<name>A0ABV6HRJ8_9SPHI</name>
<evidence type="ECO:0000313" key="3">
    <source>
        <dbReference type="Proteomes" id="UP001589774"/>
    </source>
</evidence>
<accession>A0ABV6HRJ8</accession>
<reference evidence="2 3" key="1">
    <citation type="submission" date="2024-09" db="EMBL/GenBank/DDBJ databases">
        <authorList>
            <person name="Sun Q."/>
            <person name="Mori K."/>
        </authorList>
    </citation>
    <scope>NUCLEOTIDE SEQUENCE [LARGE SCALE GENOMIC DNA]</scope>
    <source>
        <strain evidence="2 3">CCM 7765</strain>
    </source>
</reference>
<dbReference type="InterPro" id="IPR021862">
    <property type="entry name" value="DUF3472"/>
</dbReference>
<dbReference type="Pfam" id="PF11958">
    <property type="entry name" value="DUF3472"/>
    <property type="match status" value="1"/>
</dbReference>
<protein>
    <submittedName>
        <fullName evidence="2">DUF3472 domain-containing protein</fullName>
    </submittedName>
</protein>
<dbReference type="EMBL" id="JBHLWO010000007">
    <property type="protein sequence ID" value="MFC0321510.1"/>
    <property type="molecule type" value="Genomic_DNA"/>
</dbReference>